<dbReference type="PANTHER" id="PTHR45783">
    <property type="entry name" value="KINESIN LIGHT CHAIN"/>
    <property type="match status" value="1"/>
</dbReference>
<dbReference type="EMBL" id="MCGO01000105">
    <property type="protein sequence ID" value="ORY27051.1"/>
    <property type="molecule type" value="Genomic_DNA"/>
</dbReference>
<dbReference type="AlphaFoldDB" id="A0A1Y2AWW4"/>
<keyword evidence="3" id="KW-0963">Cytoplasm</keyword>
<evidence type="ECO:0000256" key="5">
    <source>
        <dbReference type="ARBA" id="ARBA00022737"/>
    </source>
</evidence>
<dbReference type="GO" id="GO:0019894">
    <property type="term" value="F:kinesin binding"/>
    <property type="evidence" value="ECO:0007669"/>
    <property type="project" value="TreeGrafter"/>
</dbReference>
<dbReference type="SUPFAM" id="SSF48452">
    <property type="entry name" value="TPR-like"/>
    <property type="match status" value="2"/>
</dbReference>
<evidence type="ECO:0000256" key="4">
    <source>
        <dbReference type="ARBA" id="ARBA00022701"/>
    </source>
</evidence>
<dbReference type="GO" id="GO:0007018">
    <property type="term" value="P:microtubule-based movement"/>
    <property type="evidence" value="ECO:0007669"/>
    <property type="project" value="TreeGrafter"/>
</dbReference>
<dbReference type="Proteomes" id="UP000193642">
    <property type="component" value="Unassembled WGS sequence"/>
</dbReference>
<dbReference type="GO" id="GO:0005871">
    <property type="term" value="C:kinesin complex"/>
    <property type="evidence" value="ECO:0007669"/>
    <property type="project" value="InterPro"/>
</dbReference>
<comment type="subcellular location">
    <subcellularLocation>
        <location evidence="1">Cytoplasm</location>
        <location evidence="1">Cytoskeleton</location>
    </subcellularLocation>
</comment>
<keyword evidence="9" id="KW-0206">Cytoskeleton</keyword>
<evidence type="ECO:0000256" key="1">
    <source>
        <dbReference type="ARBA" id="ARBA00004245"/>
    </source>
</evidence>
<keyword evidence="6" id="KW-0802">TPR repeat</keyword>
<dbReference type="PANTHER" id="PTHR45783:SF3">
    <property type="entry name" value="KINESIN LIGHT CHAIN"/>
    <property type="match status" value="1"/>
</dbReference>
<dbReference type="Pfam" id="PF13374">
    <property type="entry name" value="TPR_10"/>
    <property type="match status" value="1"/>
</dbReference>
<evidence type="ECO:0000256" key="8">
    <source>
        <dbReference type="ARBA" id="ARBA00023175"/>
    </source>
</evidence>
<dbReference type="SMART" id="SM00028">
    <property type="entry name" value="TPR"/>
    <property type="match status" value="4"/>
</dbReference>
<evidence type="ECO:0000256" key="7">
    <source>
        <dbReference type="ARBA" id="ARBA00023054"/>
    </source>
</evidence>
<dbReference type="Gene3D" id="1.25.40.10">
    <property type="entry name" value="Tetratricopeptide repeat domain"/>
    <property type="match status" value="2"/>
</dbReference>
<dbReference type="Pfam" id="PF13424">
    <property type="entry name" value="TPR_12"/>
    <property type="match status" value="2"/>
</dbReference>
<dbReference type="GO" id="GO:0005737">
    <property type="term" value="C:cytoplasm"/>
    <property type="evidence" value="ECO:0007669"/>
    <property type="project" value="TreeGrafter"/>
</dbReference>
<evidence type="ECO:0000256" key="3">
    <source>
        <dbReference type="ARBA" id="ARBA00022490"/>
    </source>
</evidence>
<evidence type="ECO:0000313" key="11">
    <source>
        <dbReference type="Proteomes" id="UP000193642"/>
    </source>
</evidence>
<evidence type="ECO:0000256" key="6">
    <source>
        <dbReference type="ARBA" id="ARBA00022803"/>
    </source>
</evidence>
<sequence>MASRKSVLVAFQGLFKSKASGSVVKAVDSTVQDLTSLSIGEIRAQPVHESAKSDPIALDNNIADQAVIPSDEHTAMSDPNTFSIKGLPLSYFLELINHWGGRTALTGLTTTQVCDQYLKPCTKDSGLSLCAQLYLSQNTHTSSKVQDAKWFISHAWKYKFLDVLDALIHFCSKENLNTDETIFWFDLFSNSQHGTGEKKFEWWETVFMNAVKSIGNVVMVLEPWSDPIPLKRVWCIFEVYACNLTNSQFQIAMTPETEKLFLDGLQDDAQGYHTVLSNVHCLQSESWNPADKKAIVEVVKRTTGFAKLDRMVFATISEWLVATLRQRYNASLKTSDVAAQLRLKHSLGCYLLHMANVTEAKTILSECYAERVKVLGLEHPDTLKTMINCVHAFQSTNKITKEETLMTLQCLPRCQKVHGIPHPETLKACQLVSHYFMIQGMNEEAEQMMTKCIKISRKLLGDYNTQTLAHINDLGVFFLTRQKYDEAEALFQEALETQQAILGLDHPLTLTTLCNIAIVYRATMREKKAEALLLEIIASLSRSYGPDHPDISSPAGHLAEIYFRAKRFNEAQMLYQRVYDIRKETFSDGDDGVLWALFQIAQCIQKQGRKREAREAYIRCRAECRKYLGISSPLATACTEKLRYL</sequence>
<gene>
    <name evidence="10" type="ORF">BCR33DRAFT_858601</name>
</gene>
<accession>A0A1Y2AWW4</accession>
<organism evidence="10 11">
    <name type="scientific">Rhizoclosmatium globosum</name>
    <dbReference type="NCBI Taxonomy" id="329046"/>
    <lineage>
        <taxon>Eukaryota</taxon>
        <taxon>Fungi</taxon>
        <taxon>Fungi incertae sedis</taxon>
        <taxon>Chytridiomycota</taxon>
        <taxon>Chytridiomycota incertae sedis</taxon>
        <taxon>Chytridiomycetes</taxon>
        <taxon>Chytridiales</taxon>
        <taxon>Chytriomycetaceae</taxon>
        <taxon>Rhizoclosmatium</taxon>
    </lineage>
</organism>
<evidence type="ECO:0000256" key="2">
    <source>
        <dbReference type="ARBA" id="ARBA00009622"/>
    </source>
</evidence>
<keyword evidence="5" id="KW-0677">Repeat</keyword>
<keyword evidence="8" id="KW-0505">Motor protein</keyword>
<reference evidence="10 11" key="1">
    <citation type="submission" date="2016-07" db="EMBL/GenBank/DDBJ databases">
        <title>Pervasive Adenine N6-methylation of Active Genes in Fungi.</title>
        <authorList>
            <consortium name="DOE Joint Genome Institute"/>
            <person name="Mondo S.J."/>
            <person name="Dannebaum R.O."/>
            <person name="Kuo R.C."/>
            <person name="Labutti K."/>
            <person name="Haridas S."/>
            <person name="Kuo A."/>
            <person name="Salamov A."/>
            <person name="Ahrendt S.R."/>
            <person name="Lipzen A."/>
            <person name="Sullivan W."/>
            <person name="Andreopoulos W.B."/>
            <person name="Clum A."/>
            <person name="Lindquist E."/>
            <person name="Daum C."/>
            <person name="Ramamoorthy G.K."/>
            <person name="Gryganskyi A."/>
            <person name="Culley D."/>
            <person name="Magnuson J.K."/>
            <person name="James T.Y."/>
            <person name="O'Malley M.A."/>
            <person name="Stajich J.E."/>
            <person name="Spatafora J.W."/>
            <person name="Visel A."/>
            <person name="Grigoriev I.V."/>
        </authorList>
    </citation>
    <scope>NUCLEOTIDE SEQUENCE [LARGE SCALE GENOMIC DNA]</scope>
    <source>
        <strain evidence="10 11">JEL800</strain>
    </source>
</reference>
<protein>
    <submittedName>
        <fullName evidence="10">TPR-like protein</fullName>
    </submittedName>
</protein>
<keyword evidence="7" id="KW-0175">Coiled coil</keyword>
<dbReference type="InterPro" id="IPR011990">
    <property type="entry name" value="TPR-like_helical_dom_sf"/>
</dbReference>
<dbReference type="InterPro" id="IPR002151">
    <property type="entry name" value="Kinesin_light"/>
</dbReference>
<dbReference type="STRING" id="329046.A0A1Y2AWW4"/>
<dbReference type="Pfam" id="PF13181">
    <property type="entry name" value="TPR_8"/>
    <property type="match status" value="1"/>
</dbReference>
<name>A0A1Y2AWW4_9FUNG</name>
<comment type="caution">
    <text evidence="10">The sequence shown here is derived from an EMBL/GenBank/DDBJ whole genome shotgun (WGS) entry which is preliminary data.</text>
</comment>
<proteinExistence type="inferred from homology"/>
<keyword evidence="4" id="KW-0493">Microtubule</keyword>
<dbReference type="OrthoDB" id="626167at2759"/>
<keyword evidence="11" id="KW-1185">Reference proteome</keyword>
<comment type="similarity">
    <text evidence="2">Belongs to the kinesin light chain family.</text>
</comment>
<dbReference type="GO" id="GO:0005874">
    <property type="term" value="C:microtubule"/>
    <property type="evidence" value="ECO:0007669"/>
    <property type="project" value="UniProtKB-KW"/>
</dbReference>
<dbReference type="InterPro" id="IPR019734">
    <property type="entry name" value="TPR_rpt"/>
</dbReference>
<evidence type="ECO:0000256" key="9">
    <source>
        <dbReference type="ARBA" id="ARBA00023212"/>
    </source>
</evidence>
<evidence type="ECO:0000313" key="10">
    <source>
        <dbReference type="EMBL" id="ORY27051.1"/>
    </source>
</evidence>